<feature type="region of interest" description="Disordered" evidence="1">
    <location>
        <begin position="1"/>
        <end position="93"/>
    </location>
</feature>
<feature type="compositionally biased region" description="Basic residues" evidence="1">
    <location>
        <begin position="10"/>
        <end position="20"/>
    </location>
</feature>
<reference evidence="2" key="1">
    <citation type="journal article" date="2020" name="Plant Biotechnol. J.">
        <title>The pomegranate (Punica granatum L.) draft genome dissects genetic divergence between soft- and hard-seeded cultivars.</title>
        <authorList>
            <person name="Luo X."/>
            <person name="Li H."/>
            <person name="Wu Z."/>
            <person name="Yao W."/>
            <person name="Zhao P."/>
            <person name="Cao D."/>
            <person name="Yu H."/>
            <person name="Li K."/>
            <person name="Poudel K."/>
            <person name="Zhao D."/>
            <person name="Zhang F."/>
            <person name="Xia X."/>
            <person name="Chen L."/>
            <person name="Wang Q."/>
            <person name="Jing D."/>
            <person name="Cao S."/>
        </authorList>
    </citation>
    <scope>NUCLEOTIDE SEQUENCE [LARGE SCALE GENOMIC DNA]</scope>
    <source>
        <strain evidence="2">cv. Tunisia</strain>
    </source>
</reference>
<reference evidence="3" key="2">
    <citation type="submission" date="2025-08" db="UniProtKB">
        <authorList>
            <consortium name="RefSeq"/>
        </authorList>
    </citation>
    <scope>IDENTIFICATION</scope>
    <source>
        <tissue evidence="3">Leaf</tissue>
    </source>
</reference>
<dbReference type="GeneID" id="116194469"/>
<feature type="compositionally biased region" description="Low complexity" evidence="1">
    <location>
        <begin position="106"/>
        <end position="115"/>
    </location>
</feature>
<dbReference type="RefSeq" id="XP_031379174.1">
    <property type="nucleotide sequence ID" value="XM_031523314.1"/>
</dbReference>
<sequence>MPFQTQHNTTQRRTRSRRKREREMSLVDYASSSDEDAPEVDEEGEEERKEKVERAEAPKLEPSPPPPVLPQKRTAPPASNQQEENIAHSMMTSVEKLPDVSLLLNSPTLSSTVSSGGDHASRVAAAMAESALRKRDSNAPSSSAPRSKVPRGTLPHTKNVPDTGGGLLVPPQLSGRSNVVTEDISKLFARRHTDPSSG</sequence>
<organism evidence="2 3">
    <name type="scientific">Punica granatum</name>
    <name type="common">Pomegranate</name>
    <dbReference type="NCBI Taxonomy" id="22663"/>
    <lineage>
        <taxon>Eukaryota</taxon>
        <taxon>Viridiplantae</taxon>
        <taxon>Streptophyta</taxon>
        <taxon>Embryophyta</taxon>
        <taxon>Tracheophyta</taxon>
        <taxon>Spermatophyta</taxon>
        <taxon>Magnoliopsida</taxon>
        <taxon>eudicotyledons</taxon>
        <taxon>Gunneridae</taxon>
        <taxon>Pentapetalae</taxon>
        <taxon>rosids</taxon>
        <taxon>malvids</taxon>
        <taxon>Myrtales</taxon>
        <taxon>Lythraceae</taxon>
        <taxon>Punica</taxon>
    </lineage>
</organism>
<accession>A0A6P8C9Q0</accession>
<dbReference type="AlphaFoldDB" id="A0A6P8C9Q0"/>
<evidence type="ECO:0000256" key="1">
    <source>
        <dbReference type="SAM" id="MobiDB-lite"/>
    </source>
</evidence>
<feature type="compositionally biased region" description="Basic and acidic residues" evidence="1">
    <location>
        <begin position="46"/>
        <end position="59"/>
    </location>
</feature>
<dbReference type="InterPro" id="IPR040381">
    <property type="entry name" value="At4g14450-like"/>
</dbReference>
<evidence type="ECO:0000313" key="3">
    <source>
        <dbReference type="RefSeq" id="XP_031379174.1"/>
    </source>
</evidence>
<keyword evidence="2" id="KW-1185">Reference proteome</keyword>
<dbReference type="PANTHER" id="PTHR33912:SF3">
    <property type="entry name" value="OS01G0939400 PROTEIN"/>
    <property type="match status" value="1"/>
</dbReference>
<dbReference type="Proteomes" id="UP000515151">
    <property type="component" value="Chromosome 1"/>
</dbReference>
<gene>
    <name evidence="3" type="primary">LOC116194469</name>
</gene>
<protein>
    <submittedName>
        <fullName evidence="3">Protein PRRC2A</fullName>
    </submittedName>
</protein>
<feature type="compositionally biased region" description="Acidic residues" evidence="1">
    <location>
        <begin position="33"/>
        <end position="45"/>
    </location>
</feature>
<evidence type="ECO:0000313" key="2">
    <source>
        <dbReference type="Proteomes" id="UP000515151"/>
    </source>
</evidence>
<dbReference type="PANTHER" id="PTHR33912">
    <property type="entry name" value="OS01G0939400 PROTEIN"/>
    <property type="match status" value="1"/>
</dbReference>
<name>A0A6P8C9Q0_PUNGR</name>
<proteinExistence type="predicted"/>
<feature type="region of interest" description="Disordered" evidence="1">
    <location>
        <begin position="106"/>
        <end position="178"/>
    </location>
</feature>
<dbReference type="OrthoDB" id="1935372at2759"/>